<keyword evidence="2" id="KW-1185">Reference proteome</keyword>
<organism evidence="1 2">
    <name type="scientific">Candidatus Methanoperedens nitratireducens</name>
    <dbReference type="NCBI Taxonomy" id="1392998"/>
    <lineage>
        <taxon>Archaea</taxon>
        <taxon>Methanobacteriati</taxon>
        <taxon>Methanobacteriota</taxon>
        <taxon>Stenosarchaea group</taxon>
        <taxon>Methanomicrobia</taxon>
        <taxon>Methanosarcinales</taxon>
        <taxon>ANME-2 cluster</taxon>
        <taxon>Candidatus Methanoperedentaceae</taxon>
        <taxon>Candidatus Methanoperedens</taxon>
    </lineage>
</organism>
<evidence type="ECO:0000313" key="1">
    <source>
        <dbReference type="EMBL" id="KCZ70527.1"/>
    </source>
</evidence>
<reference evidence="1 2" key="1">
    <citation type="journal article" date="2013" name="Nature">
        <title>Anaerobic oxidation of methane coupled to nitrate reduction in a novel archaeal lineage.</title>
        <authorList>
            <person name="Haroon M.F."/>
            <person name="Hu S."/>
            <person name="Shi Y."/>
            <person name="Imelfort M."/>
            <person name="Keller J."/>
            <person name="Hugenholtz P."/>
            <person name="Yuan Z."/>
            <person name="Tyson G.W."/>
        </authorList>
    </citation>
    <scope>NUCLEOTIDE SEQUENCE [LARGE SCALE GENOMIC DNA]</scope>
    <source>
        <strain evidence="1 2">ANME-2d</strain>
    </source>
</reference>
<comment type="caution">
    <text evidence="1">The sequence shown here is derived from an EMBL/GenBank/DDBJ whole genome shotgun (WGS) entry which is preliminary data.</text>
</comment>
<dbReference type="EMBL" id="JMIY01000007">
    <property type="protein sequence ID" value="KCZ70527.1"/>
    <property type="molecule type" value="Genomic_DNA"/>
</dbReference>
<dbReference type="Proteomes" id="UP000027153">
    <property type="component" value="Unassembled WGS sequence"/>
</dbReference>
<sequence>MAATPYLHQVARREGAGAVYEFICTKYLDKYDRNMLTLYVHPDIQLCNFWDKIYIMISQLYGHEVLGD</sequence>
<accession>A0A062UZF3</accession>
<proteinExistence type="predicted"/>
<dbReference type="AlphaFoldDB" id="A0A062UZF3"/>
<evidence type="ECO:0000313" key="2">
    <source>
        <dbReference type="Proteomes" id="UP000027153"/>
    </source>
</evidence>
<gene>
    <name evidence="1" type="ORF">ANME2D_02547</name>
</gene>
<protein>
    <submittedName>
        <fullName evidence="1">Uncharacterized protein</fullName>
    </submittedName>
</protein>
<name>A0A062UZF3_9EURY</name>